<dbReference type="OrthoDB" id="9808564at2"/>
<dbReference type="GO" id="GO:0006633">
    <property type="term" value="P:fatty acid biosynthetic process"/>
    <property type="evidence" value="ECO:0007669"/>
    <property type="project" value="TreeGrafter"/>
</dbReference>
<proteinExistence type="inferred from homology"/>
<keyword evidence="10" id="KW-1185">Reference proteome</keyword>
<dbReference type="InterPro" id="IPR050858">
    <property type="entry name" value="Mal-CoA-ACP_Trans/PKS_FabD"/>
</dbReference>
<keyword evidence="3 6" id="KW-0808">Transferase</keyword>
<accession>A0A261R1G1</accession>
<dbReference type="InterPro" id="IPR001227">
    <property type="entry name" value="Ac_transferase_dom_sf"/>
</dbReference>
<dbReference type="Gene3D" id="3.30.70.250">
    <property type="entry name" value="Malonyl-CoA ACP transacylase, ACP-binding"/>
    <property type="match status" value="1"/>
</dbReference>
<evidence type="ECO:0000256" key="2">
    <source>
        <dbReference type="ARBA" id="ARBA00018953"/>
    </source>
</evidence>
<dbReference type="SUPFAM" id="SSF55048">
    <property type="entry name" value="Probable ACP-binding domain of malonyl-CoA ACP transacylase"/>
    <property type="match status" value="1"/>
</dbReference>
<dbReference type="SUPFAM" id="SSF52151">
    <property type="entry name" value="FabD/lysophospholipase-like"/>
    <property type="match status" value="1"/>
</dbReference>
<feature type="domain" description="Malonyl-CoA:ACP transacylase (MAT)" evidence="8">
    <location>
        <begin position="6"/>
        <end position="306"/>
    </location>
</feature>
<dbReference type="EMBL" id="NEVJ01000003">
    <property type="protein sequence ID" value="OZI18885.1"/>
    <property type="molecule type" value="Genomic_DNA"/>
</dbReference>
<dbReference type="GO" id="GO:0005829">
    <property type="term" value="C:cytosol"/>
    <property type="evidence" value="ECO:0007669"/>
    <property type="project" value="TreeGrafter"/>
</dbReference>
<comment type="caution">
    <text evidence="9">The sequence shown here is derived from an EMBL/GenBank/DDBJ whole genome shotgun (WGS) entry which is preliminary data.</text>
</comment>
<dbReference type="Pfam" id="PF00698">
    <property type="entry name" value="Acyl_transf_1"/>
    <property type="match status" value="1"/>
</dbReference>
<keyword evidence="4 6" id="KW-0012">Acyltransferase</keyword>
<evidence type="ECO:0000259" key="8">
    <source>
        <dbReference type="SMART" id="SM00827"/>
    </source>
</evidence>
<sequence length="309" mass="32823">MSVLFTFPGQGSQRPGMLSRLPATAEVAQTLRIAEDVLKLDPLALETEEALRSTVAVQLALTIAGVAMGRTLAEREGLPDMVAGMSIGAYPAAVVAGALSYEDALRLVALRARLMEEAYPRGYGMTAIQGLDADQVQALVEQVRGGGQPVYLANINAERQIVISGSNDAMTHAAALATAAGSTGCTRLAVSVPSHCELLNGAADTLRRAFSTVVLQRPRIVYLSGTHSRRLHDPAAISDDLANNLARRVNWYDTVRSAWERGARLAVEMPSGEVLTRLTGATFADGLAVAADSTSVDSLCLLINREQRR</sequence>
<evidence type="ECO:0000256" key="4">
    <source>
        <dbReference type="ARBA" id="ARBA00023315"/>
    </source>
</evidence>
<dbReference type="EC" id="2.3.1.39" evidence="1 6"/>
<dbReference type="InterPro" id="IPR016036">
    <property type="entry name" value="Malonyl_transacylase_ACP-bd"/>
</dbReference>
<comment type="catalytic activity">
    <reaction evidence="5 6">
        <text>holo-[ACP] + malonyl-CoA = malonyl-[ACP] + CoA</text>
        <dbReference type="Rhea" id="RHEA:41792"/>
        <dbReference type="Rhea" id="RHEA-COMP:9623"/>
        <dbReference type="Rhea" id="RHEA-COMP:9685"/>
        <dbReference type="ChEBI" id="CHEBI:57287"/>
        <dbReference type="ChEBI" id="CHEBI:57384"/>
        <dbReference type="ChEBI" id="CHEBI:64479"/>
        <dbReference type="ChEBI" id="CHEBI:78449"/>
        <dbReference type="EC" id="2.3.1.39"/>
    </reaction>
</comment>
<dbReference type="PANTHER" id="PTHR42681:SF1">
    <property type="entry name" value="MALONYL-COA-ACYL CARRIER PROTEIN TRANSACYLASE, MITOCHONDRIAL"/>
    <property type="match status" value="1"/>
</dbReference>
<evidence type="ECO:0000256" key="7">
    <source>
        <dbReference type="PIRSR" id="PIRSR000446-1"/>
    </source>
</evidence>
<reference evidence="9" key="1">
    <citation type="submission" date="2017-05" db="EMBL/GenBank/DDBJ databases">
        <title>Complete and WGS of Bordetella genogroups.</title>
        <authorList>
            <person name="Spilker T."/>
            <person name="Lipuma J."/>
        </authorList>
    </citation>
    <scope>NUCLEOTIDE SEQUENCE</scope>
    <source>
        <strain evidence="9">AU21707</strain>
    </source>
</reference>
<evidence type="ECO:0000313" key="10">
    <source>
        <dbReference type="Proteomes" id="UP000216857"/>
    </source>
</evidence>
<comment type="similarity">
    <text evidence="6">Belongs to the fabD family.</text>
</comment>
<evidence type="ECO:0000256" key="6">
    <source>
        <dbReference type="PIRNR" id="PIRNR000446"/>
    </source>
</evidence>
<dbReference type="PANTHER" id="PTHR42681">
    <property type="entry name" value="MALONYL-COA-ACYL CARRIER PROTEIN TRANSACYLASE, MITOCHONDRIAL"/>
    <property type="match status" value="1"/>
</dbReference>
<dbReference type="RefSeq" id="WP_094847568.1">
    <property type="nucleotide sequence ID" value="NZ_NEVJ01000003.1"/>
</dbReference>
<dbReference type="InterPro" id="IPR014043">
    <property type="entry name" value="Acyl_transferase_dom"/>
</dbReference>
<feature type="active site" evidence="7">
    <location>
        <position position="195"/>
    </location>
</feature>
<dbReference type="Gene3D" id="3.40.366.10">
    <property type="entry name" value="Malonyl-Coenzyme A Acyl Carrier Protein, domain 2"/>
    <property type="match status" value="1"/>
</dbReference>
<dbReference type="PIRSF" id="PIRSF000446">
    <property type="entry name" value="Mct"/>
    <property type="match status" value="1"/>
</dbReference>
<feature type="active site" evidence="7">
    <location>
        <position position="86"/>
    </location>
</feature>
<dbReference type="InterPro" id="IPR016035">
    <property type="entry name" value="Acyl_Trfase/lysoPLipase"/>
</dbReference>
<gene>
    <name evidence="9" type="ORF">CAL26_14495</name>
</gene>
<name>A0A261R1G1_9BORD</name>
<dbReference type="NCBIfam" id="TIGR03131">
    <property type="entry name" value="malonate_mdcH"/>
    <property type="match status" value="1"/>
</dbReference>
<evidence type="ECO:0000256" key="5">
    <source>
        <dbReference type="ARBA" id="ARBA00048462"/>
    </source>
</evidence>
<dbReference type="Proteomes" id="UP000216857">
    <property type="component" value="Unassembled WGS sequence"/>
</dbReference>
<evidence type="ECO:0000313" key="9">
    <source>
        <dbReference type="EMBL" id="OZI18885.1"/>
    </source>
</evidence>
<dbReference type="AlphaFoldDB" id="A0A261R1G1"/>
<dbReference type="GO" id="GO:0004314">
    <property type="term" value="F:[acyl-carrier-protein] S-malonyltransferase activity"/>
    <property type="evidence" value="ECO:0007669"/>
    <property type="project" value="UniProtKB-EC"/>
</dbReference>
<evidence type="ECO:0000256" key="1">
    <source>
        <dbReference type="ARBA" id="ARBA00013258"/>
    </source>
</evidence>
<dbReference type="InterPro" id="IPR024925">
    <property type="entry name" value="Malonyl_CoA-ACP_transAc"/>
</dbReference>
<evidence type="ECO:0000256" key="3">
    <source>
        <dbReference type="ARBA" id="ARBA00022679"/>
    </source>
</evidence>
<dbReference type="InterPro" id="IPR017554">
    <property type="entry name" value="Malonate_deCOase_MdcHsu"/>
</dbReference>
<organism evidence="9 10">
    <name type="scientific">Bordetella genomosp. 9</name>
    <dbReference type="NCBI Taxonomy" id="1416803"/>
    <lineage>
        <taxon>Bacteria</taxon>
        <taxon>Pseudomonadati</taxon>
        <taxon>Pseudomonadota</taxon>
        <taxon>Betaproteobacteria</taxon>
        <taxon>Burkholderiales</taxon>
        <taxon>Alcaligenaceae</taxon>
        <taxon>Bordetella</taxon>
    </lineage>
</organism>
<dbReference type="SMART" id="SM00827">
    <property type="entry name" value="PKS_AT"/>
    <property type="match status" value="1"/>
</dbReference>
<protein>
    <recommendedName>
        <fullName evidence="2 6">Malonyl CoA-acyl carrier protein transacylase</fullName>
        <ecNumber evidence="1 6">2.3.1.39</ecNumber>
    </recommendedName>
</protein>